<dbReference type="Proteomes" id="UP000290875">
    <property type="component" value="Unassembled WGS sequence"/>
</dbReference>
<protein>
    <recommendedName>
        <fullName evidence="1">HNH nuclease domain-containing protein</fullName>
    </recommendedName>
</protein>
<dbReference type="InterPro" id="IPR003615">
    <property type="entry name" value="HNH_nuc"/>
</dbReference>
<gene>
    <name evidence="2" type="ORF">DM877_26565</name>
</gene>
<sequence>MIVEKKKPVKNKEVLPSQTFFNKEAYQLAIRSMNIGEAWRLSHNEEEARLFLEAHTANFALLNLAIPAYALEAPVEPPMKPERVLEASSVPVRGEKVEISSIGRDSSDQAIFRNAVSSNYNHCCAITGDSIAVEACHIQTHSDHYDNCVDNGIMLSVGLHRLFDAGIMVIDADSMTVNFMQDCFYKKHLEGAPVRQGKIPINKDKLKTKNLCID</sequence>
<reference evidence="2 3" key="1">
    <citation type="submission" date="2018-06" db="EMBL/GenBank/DDBJ databases">
        <title>Carbapenemase-producing Enterobacteriaceae present in wastewater treatment plant effluent and nearby surface waters in the US.</title>
        <authorList>
            <person name="Mathys D.A."/>
            <person name="Mollenkopf D.F."/>
            <person name="Feicht S.M."/>
            <person name="Adams R.J."/>
            <person name="Albers A.L."/>
            <person name="Grooters S.V."/>
            <person name="Stuever D.M."/>
            <person name="Daniels J.B."/>
            <person name="Wittum T.E."/>
        </authorList>
    </citation>
    <scope>NUCLEOTIDE SEQUENCE [LARGE SCALE GENOMIC DNA]</scope>
    <source>
        <strain evidence="2 3">GEO_4_Eff_A</strain>
    </source>
</reference>
<comment type="caution">
    <text evidence="2">The sequence shown here is derived from an EMBL/GenBank/DDBJ whole genome shotgun (WGS) entry which is preliminary data.</text>
</comment>
<dbReference type="Pfam" id="PF13391">
    <property type="entry name" value="HNH_2"/>
    <property type="match status" value="1"/>
</dbReference>
<feature type="domain" description="HNH nuclease" evidence="1">
    <location>
        <begin position="124"/>
        <end position="171"/>
    </location>
</feature>
<evidence type="ECO:0000259" key="1">
    <source>
        <dbReference type="Pfam" id="PF13391"/>
    </source>
</evidence>
<dbReference type="EMBL" id="QJSL01000060">
    <property type="protein sequence ID" value="RXW26036.1"/>
    <property type="molecule type" value="Genomic_DNA"/>
</dbReference>
<organism evidence="2 3">
    <name type="scientific">Enterobacter cloacae</name>
    <dbReference type="NCBI Taxonomy" id="550"/>
    <lineage>
        <taxon>Bacteria</taxon>
        <taxon>Pseudomonadati</taxon>
        <taxon>Pseudomonadota</taxon>
        <taxon>Gammaproteobacteria</taxon>
        <taxon>Enterobacterales</taxon>
        <taxon>Enterobacteriaceae</taxon>
        <taxon>Enterobacter</taxon>
        <taxon>Enterobacter cloacae complex</taxon>
    </lineage>
</organism>
<accession>A0A4Q2E1P6</accession>
<evidence type="ECO:0000313" key="3">
    <source>
        <dbReference type="Proteomes" id="UP000290875"/>
    </source>
</evidence>
<evidence type="ECO:0000313" key="2">
    <source>
        <dbReference type="EMBL" id="RXW26036.1"/>
    </source>
</evidence>
<name>A0A4Q2E1P6_ENTCL</name>
<dbReference type="AlphaFoldDB" id="A0A4Q2E1P6"/>
<proteinExistence type="predicted"/>